<dbReference type="AlphaFoldDB" id="A0A0C2GBU3"/>
<dbReference type="EMBL" id="KN739127">
    <property type="protein sequence ID" value="KIH54416.1"/>
    <property type="molecule type" value="Genomic_DNA"/>
</dbReference>
<accession>A0A0C2GBU3</accession>
<evidence type="ECO:0000313" key="2">
    <source>
        <dbReference type="EMBL" id="KIH54416.1"/>
    </source>
</evidence>
<reference evidence="2 3" key="1">
    <citation type="submission" date="2013-12" db="EMBL/GenBank/DDBJ databases">
        <title>Draft genome of the parsitic nematode Ancylostoma duodenale.</title>
        <authorList>
            <person name="Mitreva M."/>
        </authorList>
    </citation>
    <scope>NUCLEOTIDE SEQUENCE [LARGE SCALE GENOMIC DNA]</scope>
    <source>
        <strain evidence="2 3">Zhejiang</strain>
    </source>
</reference>
<protein>
    <submittedName>
        <fullName evidence="2">Uncharacterized protein</fullName>
    </submittedName>
</protein>
<keyword evidence="3" id="KW-1185">Reference proteome</keyword>
<name>A0A0C2GBU3_9BILA</name>
<evidence type="ECO:0000256" key="1">
    <source>
        <dbReference type="SAM" id="MobiDB-lite"/>
    </source>
</evidence>
<gene>
    <name evidence="2" type="ORF">ANCDUO_15439</name>
</gene>
<sequence>EESGAGAGQTIDPGEQELSEVAGSREIRPGLCPHVRCLYRRAGTCSQNTELDMAQQASRLQFHTEFRLPMIYVVSSGSIMDWVAYTVGVPIIPSYVPREFFS</sequence>
<feature type="non-terminal residue" evidence="2">
    <location>
        <position position="1"/>
    </location>
</feature>
<proteinExistence type="predicted"/>
<feature type="region of interest" description="Disordered" evidence="1">
    <location>
        <begin position="1"/>
        <end position="23"/>
    </location>
</feature>
<dbReference type="Proteomes" id="UP000054047">
    <property type="component" value="Unassembled WGS sequence"/>
</dbReference>
<evidence type="ECO:0000313" key="3">
    <source>
        <dbReference type="Proteomes" id="UP000054047"/>
    </source>
</evidence>
<organism evidence="2 3">
    <name type="scientific">Ancylostoma duodenale</name>
    <dbReference type="NCBI Taxonomy" id="51022"/>
    <lineage>
        <taxon>Eukaryota</taxon>
        <taxon>Metazoa</taxon>
        <taxon>Ecdysozoa</taxon>
        <taxon>Nematoda</taxon>
        <taxon>Chromadorea</taxon>
        <taxon>Rhabditida</taxon>
        <taxon>Rhabditina</taxon>
        <taxon>Rhabditomorpha</taxon>
        <taxon>Strongyloidea</taxon>
        <taxon>Ancylostomatidae</taxon>
        <taxon>Ancylostomatinae</taxon>
        <taxon>Ancylostoma</taxon>
    </lineage>
</organism>